<accession>A0ACB7ZNX4</accession>
<evidence type="ECO:0000313" key="1">
    <source>
        <dbReference type="EMBL" id="KAH7867221.1"/>
    </source>
</evidence>
<protein>
    <submittedName>
        <fullName evidence="1">Uncharacterized protein</fullName>
    </submittedName>
</protein>
<proteinExistence type="predicted"/>
<organism evidence="1 2">
    <name type="scientific">Vaccinium darrowii</name>
    <dbReference type="NCBI Taxonomy" id="229202"/>
    <lineage>
        <taxon>Eukaryota</taxon>
        <taxon>Viridiplantae</taxon>
        <taxon>Streptophyta</taxon>
        <taxon>Embryophyta</taxon>
        <taxon>Tracheophyta</taxon>
        <taxon>Spermatophyta</taxon>
        <taxon>Magnoliopsida</taxon>
        <taxon>eudicotyledons</taxon>
        <taxon>Gunneridae</taxon>
        <taxon>Pentapetalae</taxon>
        <taxon>asterids</taxon>
        <taxon>Ericales</taxon>
        <taxon>Ericaceae</taxon>
        <taxon>Vaccinioideae</taxon>
        <taxon>Vaccinieae</taxon>
        <taxon>Vaccinium</taxon>
    </lineage>
</organism>
<evidence type="ECO:0000313" key="2">
    <source>
        <dbReference type="Proteomes" id="UP000828048"/>
    </source>
</evidence>
<name>A0ACB7ZNX4_9ERIC</name>
<sequence>MAKKGDSGGGTSYNSDVFLQSGKVGLNNLSDDRGRTEIFGRSIEKTFDGSKVCIISDRSTPSLTSSFSFLDEGDCCPNSNRWSVLDDTQLLEDAEMFRMEKMGENVDKDRVNEGCYTKGDESESLGWVCQNEEEMFRHLGWVQEMVDDGLIGSLGLLTPLAARELEGLWNDEEKLTIGMSQEEVSNWVLKRVSGFGKFLGVSFDGFEDRAMKLFTDIEEKWRKGAVSGTKRGGNRVSKGERELKRLQCSINYEGRKRDGERCNEGVEGETKLSEVSRVGAKEIWGNKWVEWTHLDAIGAAGGVWVLWDSRVVEKIDKEFGTFLVSCLFKNVTDGFQWVFTGVYGPVIDRHKGELWEKLSAMAYRWDAPWCVGGDFNVVQFPHERSGSNAITRNMRRFSDFINDLGLVDPPLNGSSFTWFGAHGNRCMSRIDRFLFSTSWEEDFTDVAQISLPRPISDHMPILLDSGGIRQGRMPFRFENMWLLTEGFVERVGEWWNNYSVIGKPSFVLAKKLKMLKEDLRKWNIEIFGRLEFQKDKVVDVIRHWDMEEQVRDLTEEEKLLRDNAKEEFGEDMLVKEEEISAGIANFYEGFIREEVIWHPRIDGIEFDYISGEEASWLERSSDEAEAMVALKSLNGDKAPGPDGMSLAFFNSVGVTQLK</sequence>
<dbReference type="EMBL" id="CM037159">
    <property type="protein sequence ID" value="KAH7867221.1"/>
    <property type="molecule type" value="Genomic_DNA"/>
</dbReference>
<dbReference type="Proteomes" id="UP000828048">
    <property type="component" value="Chromosome 9"/>
</dbReference>
<keyword evidence="2" id="KW-1185">Reference proteome</keyword>
<comment type="caution">
    <text evidence="1">The sequence shown here is derived from an EMBL/GenBank/DDBJ whole genome shotgun (WGS) entry which is preliminary data.</text>
</comment>
<gene>
    <name evidence="1" type="ORF">Vadar_030588</name>
</gene>
<reference evidence="1 2" key="1">
    <citation type="journal article" date="2021" name="Hortic Res">
        <title>High-quality reference genome and annotation aids understanding of berry development for evergreen blueberry (Vaccinium darrowii).</title>
        <authorList>
            <person name="Yu J."/>
            <person name="Hulse-Kemp A.M."/>
            <person name="Babiker E."/>
            <person name="Staton M."/>
        </authorList>
    </citation>
    <scope>NUCLEOTIDE SEQUENCE [LARGE SCALE GENOMIC DNA]</scope>
    <source>
        <strain evidence="2">cv. NJ 8807/NJ 8810</strain>
        <tissue evidence="1">Young leaf</tissue>
    </source>
</reference>